<dbReference type="EMBL" id="MFJD01000006">
    <property type="protein sequence ID" value="OGG03774.1"/>
    <property type="molecule type" value="Genomic_DNA"/>
</dbReference>
<dbReference type="STRING" id="1798374.A2Z33_04785"/>
<keyword evidence="1" id="KW-0472">Membrane</keyword>
<organism evidence="2 3">
    <name type="scientific">Candidatus Gottesmanbacteria bacterium RBG_16_52_11</name>
    <dbReference type="NCBI Taxonomy" id="1798374"/>
    <lineage>
        <taxon>Bacteria</taxon>
        <taxon>Candidatus Gottesmaniibacteriota</taxon>
    </lineage>
</organism>
<dbReference type="Proteomes" id="UP000178448">
    <property type="component" value="Unassembled WGS sequence"/>
</dbReference>
<name>A0A1F5YUK3_9BACT</name>
<comment type="caution">
    <text evidence="2">The sequence shown here is derived from an EMBL/GenBank/DDBJ whole genome shotgun (WGS) entry which is preliminary data.</text>
</comment>
<protein>
    <submittedName>
        <fullName evidence="2">Uncharacterized protein</fullName>
    </submittedName>
</protein>
<evidence type="ECO:0000256" key="1">
    <source>
        <dbReference type="SAM" id="Phobius"/>
    </source>
</evidence>
<sequence length="83" mass="9761">MRIDLSDFQNYITISCHAYSGIKPSLRYGSLYFFKRYNNFIVIVIITFLISLLLKIFTILFTDIISFIKKNVLDVTQTIFSIH</sequence>
<dbReference type="AlphaFoldDB" id="A0A1F5YUK3"/>
<gene>
    <name evidence="2" type="ORF">A2Z33_04785</name>
</gene>
<feature type="transmembrane region" description="Helical" evidence="1">
    <location>
        <begin position="40"/>
        <end position="61"/>
    </location>
</feature>
<evidence type="ECO:0000313" key="3">
    <source>
        <dbReference type="Proteomes" id="UP000178448"/>
    </source>
</evidence>
<proteinExistence type="predicted"/>
<keyword evidence="1" id="KW-1133">Transmembrane helix</keyword>
<accession>A0A1F5YUK3</accession>
<evidence type="ECO:0000313" key="2">
    <source>
        <dbReference type="EMBL" id="OGG03774.1"/>
    </source>
</evidence>
<reference evidence="2 3" key="1">
    <citation type="journal article" date="2016" name="Nat. Commun.">
        <title>Thousands of microbial genomes shed light on interconnected biogeochemical processes in an aquifer system.</title>
        <authorList>
            <person name="Anantharaman K."/>
            <person name="Brown C.T."/>
            <person name="Hug L.A."/>
            <person name="Sharon I."/>
            <person name="Castelle C.J."/>
            <person name="Probst A.J."/>
            <person name="Thomas B.C."/>
            <person name="Singh A."/>
            <person name="Wilkins M.J."/>
            <person name="Karaoz U."/>
            <person name="Brodie E.L."/>
            <person name="Williams K.H."/>
            <person name="Hubbard S.S."/>
            <person name="Banfield J.F."/>
        </authorList>
    </citation>
    <scope>NUCLEOTIDE SEQUENCE [LARGE SCALE GENOMIC DNA]</scope>
</reference>
<keyword evidence="1" id="KW-0812">Transmembrane</keyword>